<accession>B4NPM0</accession>
<feature type="compositionally biased region" description="Basic residues" evidence="1">
    <location>
        <begin position="699"/>
        <end position="709"/>
    </location>
</feature>
<feature type="compositionally biased region" description="Polar residues" evidence="1">
    <location>
        <begin position="172"/>
        <end position="190"/>
    </location>
</feature>
<feature type="compositionally biased region" description="Low complexity" evidence="1">
    <location>
        <begin position="274"/>
        <end position="292"/>
    </location>
</feature>
<feature type="region of interest" description="Disordered" evidence="1">
    <location>
        <begin position="156"/>
        <end position="212"/>
    </location>
</feature>
<feature type="region of interest" description="Disordered" evidence="1">
    <location>
        <begin position="636"/>
        <end position="655"/>
    </location>
</feature>
<keyword evidence="3" id="KW-1185">Reference proteome</keyword>
<feature type="compositionally biased region" description="Low complexity" evidence="1">
    <location>
        <begin position="156"/>
        <end position="167"/>
    </location>
</feature>
<dbReference type="Proteomes" id="UP000007798">
    <property type="component" value="Unassembled WGS sequence"/>
</dbReference>
<evidence type="ECO:0000313" key="3">
    <source>
        <dbReference type="Proteomes" id="UP000007798"/>
    </source>
</evidence>
<dbReference type="EMBL" id="CH964291">
    <property type="protein sequence ID" value="EDW86460.2"/>
    <property type="molecule type" value="Genomic_DNA"/>
</dbReference>
<feature type="region of interest" description="Disordered" evidence="1">
    <location>
        <begin position="249"/>
        <end position="292"/>
    </location>
</feature>
<feature type="region of interest" description="Disordered" evidence="1">
    <location>
        <begin position="691"/>
        <end position="719"/>
    </location>
</feature>
<dbReference type="OrthoDB" id="8057874at2759"/>
<protein>
    <submittedName>
        <fullName evidence="2">Uncharacterized protein</fullName>
    </submittedName>
</protein>
<feature type="compositionally biased region" description="Low complexity" evidence="1">
    <location>
        <begin position="201"/>
        <end position="212"/>
    </location>
</feature>
<reference evidence="2 3" key="1">
    <citation type="journal article" date="2007" name="Nature">
        <title>Evolution of genes and genomes on the Drosophila phylogeny.</title>
        <authorList>
            <consortium name="Drosophila 12 Genomes Consortium"/>
            <person name="Clark A.G."/>
            <person name="Eisen M.B."/>
            <person name="Smith D.R."/>
            <person name="Bergman C.M."/>
            <person name="Oliver B."/>
            <person name="Markow T.A."/>
            <person name="Kaufman T.C."/>
            <person name="Kellis M."/>
            <person name="Gelbart W."/>
            <person name="Iyer V.N."/>
            <person name="Pollard D.A."/>
            <person name="Sackton T.B."/>
            <person name="Larracuente A.M."/>
            <person name="Singh N.D."/>
            <person name="Abad J.P."/>
            <person name="Abt D.N."/>
            <person name="Adryan B."/>
            <person name="Aguade M."/>
            <person name="Akashi H."/>
            <person name="Anderson W.W."/>
            <person name="Aquadro C.F."/>
            <person name="Ardell D.H."/>
            <person name="Arguello R."/>
            <person name="Artieri C.G."/>
            <person name="Barbash D.A."/>
            <person name="Barker D."/>
            <person name="Barsanti P."/>
            <person name="Batterham P."/>
            <person name="Batzoglou S."/>
            <person name="Begun D."/>
            <person name="Bhutkar A."/>
            <person name="Blanco E."/>
            <person name="Bosak S.A."/>
            <person name="Bradley R.K."/>
            <person name="Brand A.D."/>
            <person name="Brent M.R."/>
            <person name="Brooks A.N."/>
            <person name="Brown R.H."/>
            <person name="Butlin R.K."/>
            <person name="Caggese C."/>
            <person name="Calvi B.R."/>
            <person name="Bernardo de Carvalho A."/>
            <person name="Caspi A."/>
            <person name="Castrezana S."/>
            <person name="Celniker S.E."/>
            <person name="Chang J.L."/>
            <person name="Chapple C."/>
            <person name="Chatterji S."/>
            <person name="Chinwalla A."/>
            <person name="Civetta A."/>
            <person name="Clifton S.W."/>
            <person name="Comeron J.M."/>
            <person name="Costello J.C."/>
            <person name="Coyne J.A."/>
            <person name="Daub J."/>
            <person name="David R.G."/>
            <person name="Delcher A.L."/>
            <person name="Delehaunty K."/>
            <person name="Do C.B."/>
            <person name="Ebling H."/>
            <person name="Edwards K."/>
            <person name="Eickbush T."/>
            <person name="Evans J.D."/>
            <person name="Filipski A."/>
            <person name="Findeiss S."/>
            <person name="Freyhult E."/>
            <person name="Fulton L."/>
            <person name="Fulton R."/>
            <person name="Garcia A.C."/>
            <person name="Gardiner A."/>
            <person name="Garfield D.A."/>
            <person name="Garvin B.E."/>
            <person name="Gibson G."/>
            <person name="Gilbert D."/>
            <person name="Gnerre S."/>
            <person name="Godfrey J."/>
            <person name="Good R."/>
            <person name="Gotea V."/>
            <person name="Gravely B."/>
            <person name="Greenberg A.J."/>
            <person name="Griffiths-Jones S."/>
            <person name="Gross S."/>
            <person name="Guigo R."/>
            <person name="Gustafson E.A."/>
            <person name="Haerty W."/>
            <person name="Hahn M.W."/>
            <person name="Halligan D.L."/>
            <person name="Halpern A.L."/>
            <person name="Halter G.M."/>
            <person name="Han M.V."/>
            <person name="Heger A."/>
            <person name="Hillier L."/>
            <person name="Hinrichs A.S."/>
            <person name="Holmes I."/>
            <person name="Hoskins R.A."/>
            <person name="Hubisz M.J."/>
            <person name="Hultmark D."/>
            <person name="Huntley M.A."/>
            <person name="Jaffe D.B."/>
            <person name="Jagadeeshan S."/>
            <person name="Jeck W.R."/>
            <person name="Johnson J."/>
            <person name="Jones C.D."/>
            <person name="Jordan W.C."/>
            <person name="Karpen G.H."/>
            <person name="Kataoka E."/>
            <person name="Keightley P.D."/>
            <person name="Kheradpour P."/>
            <person name="Kirkness E.F."/>
            <person name="Koerich L.B."/>
            <person name="Kristiansen K."/>
            <person name="Kudrna D."/>
            <person name="Kulathinal R.J."/>
            <person name="Kumar S."/>
            <person name="Kwok R."/>
            <person name="Lander E."/>
            <person name="Langley C.H."/>
            <person name="Lapoint R."/>
            <person name="Lazzaro B.P."/>
            <person name="Lee S.J."/>
            <person name="Levesque L."/>
            <person name="Li R."/>
            <person name="Lin C.F."/>
            <person name="Lin M.F."/>
            <person name="Lindblad-Toh K."/>
            <person name="Llopart A."/>
            <person name="Long M."/>
            <person name="Low L."/>
            <person name="Lozovsky E."/>
            <person name="Lu J."/>
            <person name="Luo M."/>
            <person name="Machado C.A."/>
            <person name="Makalowski W."/>
            <person name="Marzo M."/>
            <person name="Matsuda M."/>
            <person name="Matzkin L."/>
            <person name="McAllister B."/>
            <person name="McBride C.S."/>
            <person name="McKernan B."/>
            <person name="McKernan K."/>
            <person name="Mendez-Lago M."/>
            <person name="Minx P."/>
            <person name="Mollenhauer M.U."/>
            <person name="Montooth K."/>
            <person name="Mount S.M."/>
            <person name="Mu X."/>
            <person name="Myers E."/>
            <person name="Negre B."/>
            <person name="Newfeld S."/>
            <person name="Nielsen R."/>
            <person name="Noor M.A."/>
            <person name="O'Grady P."/>
            <person name="Pachter L."/>
            <person name="Papaceit M."/>
            <person name="Parisi M.J."/>
            <person name="Parisi M."/>
            <person name="Parts L."/>
            <person name="Pedersen J.S."/>
            <person name="Pesole G."/>
            <person name="Phillippy A.M."/>
            <person name="Ponting C.P."/>
            <person name="Pop M."/>
            <person name="Porcelli D."/>
            <person name="Powell J.R."/>
            <person name="Prohaska S."/>
            <person name="Pruitt K."/>
            <person name="Puig M."/>
            <person name="Quesneville H."/>
            <person name="Ram K.R."/>
            <person name="Rand D."/>
            <person name="Rasmussen M.D."/>
            <person name="Reed L.K."/>
            <person name="Reenan R."/>
            <person name="Reily A."/>
            <person name="Remington K.A."/>
            <person name="Rieger T.T."/>
            <person name="Ritchie M.G."/>
            <person name="Robin C."/>
            <person name="Rogers Y.H."/>
            <person name="Rohde C."/>
            <person name="Rozas J."/>
            <person name="Rubenfield M.J."/>
            <person name="Ruiz A."/>
            <person name="Russo S."/>
            <person name="Salzberg S.L."/>
            <person name="Sanchez-Gracia A."/>
            <person name="Saranga D.J."/>
            <person name="Sato H."/>
            <person name="Schaeffer S.W."/>
            <person name="Schatz M.C."/>
            <person name="Schlenke T."/>
            <person name="Schwartz R."/>
            <person name="Segarra C."/>
            <person name="Singh R.S."/>
            <person name="Sirot L."/>
            <person name="Sirota M."/>
            <person name="Sisneros N.B."/>
            <person name="Smith C.D."/>
            <person name="Smith T.F."/>
            <person name="Spieth J."/>
            <person name="Stage D.E."/>
            <person name="Stark A."/>
            <person name="Stephan W."/>
            <person name="Strausberg R.L."/>
            <person name="Strempel S."/>
            <person name="Sturgill D."/>
            <person name="Sutton G."/>
            <person name="Sutton G.G."/>
            <person name="Tao W."/>
            <person name="Teichmann S."/>
            <person name="Tobari Y.N."/>
            <person name="Tomimura Y."/>
            <person name="Tsolas J.M."/>
            <person name="Valente V.L."/>
            <person name="Venter E."/>
            <person name="Venter J.C."/>
            <person name="Vicario S."/>
            <person name="Vieira F.G."/>
            <person name="Vilella A.J."/>
            <person name="Villasante A."/>
            <person name="Walenz B."/>
            <person name="Wang J."/>
            <person name="Wasserman M."/>
            <person name="Watts T."/>
            <person name="Wilson D."/>
            <person name="Wilson R.K."/>
            <person name="Wing R.A."/>
            <person name="Wolfner M.F."/>
            <person name="Wong A."/>
            <person name="Wong G.K."/>
            <person name="Wu C.I."/>
            <person name="Wu G."/>
            <person name="Yamamoto D."/>
            <person name="Yang H.P."/>
            <person name="Yang S.P."/>
            <person name="Yorke J.A."/>
            <person name="Yoshida K."/>
            <person name="Zdobnov E."/>
            <person name="Zhang P."/>
            <person name="Zhang Y."/>
            <person name="Zimin A.V."/>
            <person name="Baldwin J."/>
            <person name="Abdouelleil A."/>
            <person name="Abdulkadir J."/>
            <person name="Abebe A."/>
            <person name="Abera B."/>
            <person name="Abreu J."/>
            <person name="Acer S.C."/>
            <person name="Aftuck L."/>
            <person name="Alexander A."/>
            <person name="An P."/>
            <person name="Anderson E."/>
            <person name="Anderson S."/>
            <person name="Arachi H."/>
            <person name="Azer M."/>
            <person name="Bachantsang P."/>
            <person name="Barry A."/>
            <person name="Bayul T."/>
            <person name="Berlin A."/>
            <person name="Bessette D."/>
            <person name="Bloom T."/>
            <person name="Blye J."/>
            <person name="Boguslavskiy L."/>
            <person name="Bonnet C."/>
            <person name="Boukhgalter B."/>
            <person name="Bourzgui I."/>
            <person name="Brown A."/>
            <person name="Cahill P."/>
            <person name="Channer S."/>
            <person name="Cheshatsang Y."/>
            <person name="Chuda L."/>
            <person name="Citroen M."/>
            <person name="Collymore A."/>
            <person name="Cooke P."/>
            <person name="Costello M."/>
            <person name="D'Aco K."/>
            <person name="Daza R."/>
            <person name="De Haan G."/>
            <person name="DeGray S."/>
            <person name="DeMaso C."/>
            <person name="Dhargay N."/>
            <person name="Dooley K."/>
            <person name="Dooley E."/>
            <person name="Doricent M."/>
            <person name="Dorje P."/>
            <person name="Dorjee K."/>
            <person name="Dupes A."/>
            <person name="Elong R."/>
            <person name="Falk J."/>
            <person name="Farina A."/>
            <person name="Faro S."/>
            <person name="Ferguson D."/>
            <person name="Fisher S."/>
            <person name="Foley C.D."/>
            <person name="Franke A."/>
            <person name="Friedrich D."/>
            <person name="Gadbois L."/>
            <person name="Gearin G."/>
            <person name="Gearin C.R."/>
            <person name="Giannoukos G."/>
            <person name="Goode T."/>
            <person name="Graham J."/>
            <person name="Grandbois E."/>
            <person name="Grewal S."/>
            <person name="Gyaltsen K."/>
            <person name="Hafez N."/>
            <person name="Hagos B."/>
            <person name="Hall J."/>
            <person name="Henson C."/>
            <person name="Hollinger A."/>
            <person name="Honan T."/>
            <person name="Huard M.D."/>
            <person name="Hughes L."/>
            <person name="Hurhula B."/>
            <person name="Husby M.E."/>
            <person name="Kamat A."/>
            <person name="Kanga B."/>
            <person name="Kashin S."/>
            <person name="Khazanovich D."/>
            <person name="Kisner P."/>
            <person name="Lance K."/>
            <person name="Lara M."/>
            <person name="Lee W."/>
            <person name="Lennon N."/>
            <person name="Letendre F."/>
            <person name="LeVine R."/>
            <person name="Lipovsky A."/>
            <person name="Liu X."/>
            <person name="Liu J."/>
            <person name="Liu S."/>
            <person name="Lokyitsang T."/>
            <person name="Lokyitsang Y."/>
            <person name="Lubonja R."/>
            <person name="Lui A."/>
            <person name="MacDonald P."/>
            <person name="Magnisalis V."/>
            <person name="Maru K."/>
            <person name="Matthews C."/>
            <person name="McCusker W."/>
            <person name="McDonough S."/>
            <person name="Mehta T."/>
            <person name="Meldrim J."/>
            <person name="Meneus L."/>
            <person name="Mihai O."/>
            <person name="Mihalev A."/>
            <person name="Mihova T."/>
            <person name="Mittelman R."/>
            <person name="Mlenga V."/>
            <person name="Montmayeur A."/>
            <person name="Mulrain L."/>
            <person name="Navidi A."/>
            <person name="Naylor J."/>
            <person name="Negash T."/>
            <person name="Nguyen T."/>
            <person name="Nguyen N."/>
            <person name="Nicol R."/>
            <person name="Norbu C."/>
            <person name="Norbu N."/>
            <person name="Novod N."/>
            <person name="O'Neill B."/>
            <person name="Osman S."/>
            <person name="Markiewicz E."/>
            <person name="Oyono O.L."/>
            <person name="Patti C."/>
            <person name="Phunkhang P."/>
            <person name="Pierre F."/>
            <person name="Priest M."/>
            <person name="Raghuraman S."/>
            <person name="Rege F."/>
            <person name="Reyes R."/>
            <person name="Rise C."/>
            <person name="Rogov P."/>
            <person name="Ross K."/>
            <person name="Ryan E."/>
            <person name="Settipalli S."/>
            <person name="Shea T."/>
            <person name="Sherpa N."/>
            <person name="Shi L."/>
            <person name="Shih D."/>
            <person name="Sparrow T."/>
            <person name="Spaulding J."/>
            <person name="Stalker J."/>
            <person name="Stange-Thomann N."/>
            <person name="Stavropoulos S."/>
            <person name="Stone C."/>
            <person name="Strader C."/>
            <person name="Tesfaye S."/>
            <person name="Thomson T."/>
            <person name="Thoulutsang Y."/>
            <person name="Thoulutsang D."/>
            <person name="Topham K."/>
            <person name="Topping I."/>
            <person name="Tsamla T."/>
            <person name="Vassiliev H."/>
            <person name="Vo A."/>
            <person name="Wangchuk T."/>
            <person name="Wangdi T."/>
            <person name="Weiand M."/>
            <person name="Wilkinson J."/>
            <person name="Wilson A."/>
            <person name="Yadav S."/>
            <person name="Young G."/>
            <person name="Yu Q."/>
            <person name="Zembek L."/>
            <person name="Zhong D."/>
            <person name="Zimmer A."/>
            <person name="Zwirko Z."/>
            <person name="Jaffe D.B."/>
            <person name="Alvarez P."/>
            <person name="Brockman W."/>
            <person name="Butler J."/>
            <person name="Chin C."/>
            <person name="Gnerre S."/>
            <person name="Grabherr M."/>
            <person name="Kleber M."/>
            <person name="Mauceli E."/>
            <person name="MacCallum I."/>
        </authorList>
    </citation>
    <scope>NUCLEOTIDE SEQUENCE [LARGE SCALE GENOMIC DNA]</scope>
    <source>
        <strain evidence="3">Tucson 14030-0811.24</strain>
    </source>
</reference>
<dbReference type="InParanoid" id="B4NPM0"/>
<dbReference type="AlphaFoldDB" id="B4NPM0"/>
<proteinExistence type="predicted"/>
<name>B4NPM0_DROWI</name>
<dbReference type="eggNOG" id="ENOG502SEHM">
    <property type="taxonomic scope" value="Eukaryota"/>
</dbReference>
<feature type="compositionally biased region" description="Low complexity" evidence="1">
    <location>
        <begin position="251"/>
        <end position="266"/>
    </location>
</feature>
<organism evidence="2 3">
    <name type="scientific">Drosophila willistoni</name>
    <name type="common">Fruit fly</name>
    <dbReference type="NCBI Taxonomy" id="7260"/>
    <lineage>
        <taxon>Eukaryota</taxon>
        <taxon>Metazoa</taxon>
        <taxon>Ecdysozoa</taxon>
        <taxon>Arthropoda</taxon>
        <taxon>Hexapoda</taxon>
        <taxon>Insecta</taxon>
        <taxon>Pterygota</taxon>
        <taxon>Neoptera</taxon>
        <taxon>Endopterygota</taxon>
        <taxon>Diptera</taxon>
        <taxon>Brachycera</taxon>
        <taxon>Muscomorpha</taxon>
        <taxon>Ephydroidea</taxon>
        <taxon>Drosophilidae</taxon>
        <taxon>Drosophila</taxon>
        <taxon>Sophophora</taxon>
    </lineage>
</organism>
<sequence length="900" mass="100170">MEPQTSWQIYLHFEMQTLDPMKHETVEKQLVDVLKTSTQSGVIQRKNEYYCASTYVEDVKRILMDDSKWFTPSASPSDISLGPRSQISVGSQMSVSSAVSIKEAESSVNSVVSTSSTLSNCSGMSAEATMLSTTQDDDKKFGYPNCFADTTATVAAAPSPSPAASVPVPFPSNYQHDFQRKQQQQPQSYNAPAYLPPTGHQQQQTQLSQQSYQAAGYLPPITSSSSASSSSSGAVTQALSVFQAPDYLPPQQSQQQQQQQKQQVYQGPTYLPPSTSSSSTTSSSSSIASSSSTSATAVGSASTQYSAPGYLPPGYEFNNPEANQITRLQPVQQQSIQQQPIQQQSIQQQPIQQQQLQPTTPAQATVTATATATSYQAPGYLPPGYDFANPDVLPISLTQQQSVAPVQHIAPVQAVAPVQHVAPVQQPAIGEYRAPDYLPPSYESPKLLQQPQPIVYQQPQQSLPVAQPTQATISHPGVLPDGYDNSYNTSNRLCCNPNCKCPINNKEPILSMANRNNINNHWPHKQLQRQQQQPHQPPHLQLVHTKLKVICHQWLLGQQHHCQLLVHPRQPQQQQRLKALIKHKRQQYNAPGYLPPTSVPVAAQAPPTTQVTHIHSLSSYMNTVQPFARYAQPVQQHQHQQHRIQYQQRPQQQQQHQQVIEVAPMYREQSKRPRFYAPAMSYVRTALPQQYRPSQPQRHVQHQHQHHHYQQQQQQQQQRVITQKLQPVSTTNSLSLQAQQSLQKFMPKDIQMAVNVAVAAATPTVRAIGSSKVRTVQIVKPHAVRTFKVLESLDQNGVKTIKILGASNEVPQGHHHVVKVVTQNAQSGVESHVQTVKIYDDQQEYVPQQQQQQTIIQRGYLPPQQAQARPRTRIVRQVQAKTLTKPLRLLPVASSSFSSV</sequence>
<evidence type="ECO:0000313" key="2">
    <source>
        <dbReference type="EMBL" id="EDW86460.2"/>
    </source>
</evidence>
<dbReference type="HOGENOM" id="CLU_304679_0_0_1"/>
<dbReference type="STRING" id="7260.B4NPM0"/>
<gene>
    <name evidence="2" type="primary">Dwil\GK14871</name>
    <name evidence="2" type="ORF">Dwil_GK14871</name>
</gene>
<evidence type="ECO:0000256" key="1">
    <source>
        <dbReference type="SAM" id="MobiDB-lite"/>
    </source>
</evidence>